<evidence type="ECO:0000313" key="1">
    <source>
        <dbReference type="EMBL" id="KAL1511266.1"/>
    </source>
</evidence>
<dbReference type="PANTHER" id="PTHR40375">
    <property type="entry name" value="SPORULATION-SPECIFIC PROTEIN 22"/>
    <property type="match status" value="1"/>
</dbReference>
<dbReference type="InterPro" id="IPR039057">
    <property type="entry name" value="Spo22/ZIP4"/>
</dbReference>
<reference evidence="1 2" key="1">
    <citation type="journal article" date="2024" name="Science">
        <title>Giant polyketide synthase enzymes in the biosynthesis of giant marine polyether toxins.</title>
        <authorList>
            <person name="Fallon T.R."/>
            <person name="Shende V.V."/>
            <person name="Wierzbicki I.H."/>
            <person name="Pendleton A.L."/>
            <person name="Watervoot N.F."/>
            <person name="Auber R.P."/>
            <person name="Gonzalez D.J."/>
            <person name="Wisecaver J.H."/>
            <person name="Moore B.S."/>
        </authorList>
    </citation>
    <scope>NUCLEOTIDE SEQUENCE [LARGE SCALE GENOMIC DNA]</scope>
    <source>
        <strain evidence="1 2">12B1</strain>
    </source>
</reference>
<dbReference type="EMBL" id="JBGBPQ010000014">
    <property type="protein sequence ID" value="KAL1511266.1"/>
    <property type="molecule type" value="Genomic_DNA"/>
</dbReference>
<protein>
    <recommendedName>
        <fullName evidence="3">Protein ZIP4 homolog</fullName>
    </recommendedName>
</protein>
<sequence length="975" mass="108143">MEPATRILRSFVDDGVSPAMEEVARTRQKLQQEDVSTAMQPDLYAPCASPRTVVDTSVTIPSIRYRLARLAYNRCLQSTTGKPTLLMTHMRSLALVVMAMCERDVSKWTPSALTSRVKHWGRTAVAFGICKAESDADECFGEATSLLSLTSSHDDPLVLEAEILVKGWQAADEVLLGARRYLAEHVAFAAAAHGYLQLAEKKTDPPYNQAALIRLLDLATGLLPDSDQDAYDLRDRITRLRAWLCIEEGDVDMAAQALSRHVDASNDEYRLLNYNLLFRTHRPGEACSQVLSWVRDTAPGRLSFDGAMDAIALLIEKEEKGAARQTCHALVERLRGAFALANGSPPQELCAAYAEAAEMLFHILTEIAPDSAACADHLEACLDGHTSDRFSLNENTLRMIASKLWEQGALYYHENDLHRASIAIENAFRFLEHTTDKGATARAQATLAHCYLLQERLEQAVDRARHAIQLGAQLGLDLRERGVVLIKSRLKLRDVQQAHADIERFVRSGHTIDHLLLGSLCEEVSAMGDEYTPSAILILQHFVQRLDHPPAVDSHNPSTPTLERTKLLAITRALVILRLRVPPATENHWTALISDLELVARRVEQEGLAAVCDDPVHADWLGESAWNLGCEALAGENADTSVKEPAKDPSPPSRVNACASFLTISFQLSASLPMTDARLQRQLRCQMLIGRCFLSLFDDTAVEKRQESVAQQHIQKASAAVQLAFRLHQRSSQSGGIELPHASGHGADLWPMLHLLNVEVALRRNDPNLQHMLTRAMETKGVGASHLVELAERSEQLRNRDFCRLALEHALGQLLHNGTDQLDYGMVSAVIRHLITIAGGRAQARPFFVHMGELLADFSSSNCPMDHDDLHWFAVESWNRGVMAFKERNFDDAEEWMAGAFVFVKLSNGFGWLREKMAEQYKICLKQIANSHGEKERKFRVSLSKRICAPSGESAGNGPILELGETSSVPDKLCV</sequence>
<accession>A0AB34J3W7</accession>
<proteinExistence type="predicted"/>
<keyword evidence="2" id="KW-1185">Reference proteome</keyword>
<dbReference type="Proteomes" id="UP001515480">
    <property type="component" value="Unassembled WGS sequence"/>
</dbReference>
<dbReference type="AlphaFoldDB" id="A0AB34J3W7"/>
<dbReference type="InterPro" id="IPR011990">
    <property type="entry name" value="TPR-like_helical_dom_sf"/>
</dbReference>
<dbReference type="PANTHER" id="PTHR40375:SF2">
    <property type="entry name" value="SPORULATION-SPECIFIC PROTEIN 22"/>
    <property type="match status" value="1"/>
</dbReference>
<gene>
    <name evidence="1" type="ORF">AB1Y20_006074</name>
</gene>
<organism evidence="1 2">
    <name type="scientific">Prymnesium parvum</name>
    <name type="common">Toxic golden alga</name>
    <dbReference type="NCBI Taxonomy" id="97485"/>
    <lineage>
        <taxon>Eukaryota</taxon>
        <taxon>Haptista</taxon>
        <taxon>Haptophyta</taxon>
        <taxon>Prymnesiophyceae</taxon>
        <taxon>Prymnesiales</taxon>
        <taxon>Prymnesiaceae</taxon>
        <taxon>Prymnesium</taxon>
    </lineage>
</organism>
<name>A0AB34J3W7_PRYPA</name>
<dbReference type="SUPFAM" id="SSF48452">
    <property type="entry name" value="TPR-like"/>
    <property type="match status" value="1"/>
</dbReference>
<comment type="caution">
    <text evidence="1">The sequence shown here is derived from an EMBL/GenBank/DDBJ whole genome shotgun (WGS) entry which is preliminary data.</text>
</comment>
<evidence type="ECO:0008006" key="3">
    <source>
        <dbReference type="Google" id="ProtNLM"/>
    </source>
</evidence>
<dbReference type="GO" id="GO:0090173">
    <property type="term" value="P:regulation of synaptonemal complex assembly"/>
    <property type="evidence" value="ECO:0007669"/>
    <property type="project" value="InterPro"/>
</dbReference>
<evidence type="ECO:0000313" key="2">
    <source>
        <dbReference type="Proteomes" id="UP001515480"/>
    </source>
</evidence>
<dbReference type="Gene3D" id="1.25.40.10">
    <property type="entry name" value="Tetratricopeptide repeat domain"/>
    <property type="match status" value="1"/>
</dbReference>